<dbReference type="AlphaFoldDB" id="A0A2W4VYY5"/>
<reference evidence="1 2" key="1">
    <citation type="submission" date="2018-04" db="EMBL/GenBank/DDBJ databases">
        <authorList>
            <person name="Go L.Y."/>
            <person name="Mitchell J.A."/>
        </authorList>
    </citation>
    <scope>NUCLEOTIDE SEQUENCE [LARGE SCALE GENOMIC DNA]</scope>
    <source>
        <strain evidence="1">ULC066bin1</strain>
    </source>
</reference>
<dbReference type="Proteomes" id="UP000249467">
    <property type="component" value="Unassembled WGS sequence"/>
</dbReference>
<accession>A0A2W4VYY5</accession>
<evidence type="ECO:0000313" key="1">
    <source>
        <dbReference type="EMBL" id="PZO37210.1"/>
    </source>
</evidence>
<reference evidence="1 2" key="2">
    <citation type="submission" date="2018-06" db="EMBL/GenBank/DDBJ databases">
        <title>Metagenomic assembly of (sub)arctic Cyanobacteria and their associated microbiome from non-axenic cultures.</title>
        <authorList>
            <person name="Baurain D."/>
        </authorList>
    </citation>
    <scope>NUCLEOTIDE SEQUENCE [LARGE SCALE GENOMIC DNA]</scope>
    <source>
        <strain evidence="1">ULC066bin1</strain>
    </source>
</reference>
<sequence length="82" mass="9408">MRRVAPQLSFGFWVCPNITGYGYTFPRTSCELVLQDLRDFLKFCRSREFGTLNARISDISNFSFVNAESIRCHSCRSESGDV</sequence>
<protein>
    <submittedName>
        <fullName evidence="1">Uncharacterized protein</fullName>
    </submittedName>
</protein>
<organism evidence="1 2">
    <name type="scientific">Pseudanabaena frigida</name>
    <dbReference type="NCBI Taxonomy" id="945775"/>
    <lineage>
        <taxon>Bacteria</taxon>
        <taxon>Bacillati</taxon>
        <taxon>Cyanobacteriota</taxon>
        <taxon>Cyanophyceae</taxon>
        <taxon>Pseudanabaenales</taxon>
        <taxon>Pseudanabaenaceae</taxon>
        <taxon>Pseudanabaena</taxon>
    </lineage>
</organism>
<gene>
    <name evidence="1" type="ORF">DCF19_19625</name>
</gene>
<name>A0A2W4VYY5_9CYAN</name>
<evidence type="ECO:0000313" key="2">
    <source>
        <dbReference type="Proteomes" id="UP000249467"/>
    </source>
</evidence>
<comment type="caution">
    <text evidence="1">The sequence shown here is derived from an EMBL/GenBank/DDBJ whole genome shotgun (WGS) entry which is preliminary data.</text>
</comment>
<proteinExistence type="predicted"/>
<dbReference type="EMBL" id="QBML01000033">
    <property type="protein sequence ID" value="PZO37210.1"/>
    <property type="molecule type" value="Genomic_DNA"/>
</dbReference>